<evidence type="ECO:0000259" key="5">
    <source>
        <dbReference type="SMART" id="SM00062"/>
    </source>
</evidence>
<dbReference type="CDD" id="cd13530">
    <property type="entry name" value="PBP2_peptides_like"/>
    <property type="match status" value="1"/>
</dbReference>
<dbReference type="EMBL" id="JASJOS010000002">
    <property type="protein sequence ID" value="MDJ1479795.1"/>
    <property type="molecule type" value="Genomic_DNA"/>
</dbReference>
<comment type="caution">
    <text evidence="6">The sequence shown here is derived from an EMBL/GenBank/DDBJ whole genome shotgun (WGS) entry which is preliminary data.</text>
</comment>
<name>A0AAE3QLR4_9BACT</name>
<accession>A0AAE3QLR4</accession>
<proteinExistence type="inferred from homology"/>
<keyword evidence="3" id="KW-0732">Signal</keyword>
<sequence>MKSVLHVGLDHAAPVPLHTDIRSGQFEGFEVDLLQCIAQKLNCHLEYKIILWKDILEKLEQKEVDIVCSAVTVTESRKKVLGFTNSYLDFHLGVVSRKDGLLDSIEKLSQKKAGVRIATEAEDYIRQYLNPLSVYTSDSNDDLYTQLQEGAFDYLVDDTSIAGAFVEKHPTLSVSFILPDTESSYAIALQKDNHPLKDTINTILDELKQNGIYDTMYQRWFQNILL</sequence>
<protein>
    <submittedName>
        <fullName evidence="6">Transporter substrate-binding domain-containing protein</fullName>
    </submittedName>
</protein>
<evidence type="ECO:0000313" key="7">
    <source>
        <dbReference type="Proteomes" id="UP001241110"/>
    </source>
</evidence>
<gene>
    <name evidence="6" type="ORF">QNI16_04805</name>
</gene>
<feature type="domain" description="Solute-binding protein family 3/N-terminal" evidence="5">
    <location>
        <begin position="4"/>
        <end position="224"/>
    </location>
</feature>
<dbReference type="Gene3D" id="3.40.190.10">
    <property type="entry name" value="Periplasmic binding protein-like II"/>
    <property type="match status" value="2"/>
</dbReference>
<organism evidence="6 7">
    <name type="scientific">Xanthocytophaga flava</name>
    <dbReference type="NCBI Taxonomy" id="3048013"/>
    <lineage>
        <taxon>Bacteria</taxon>
        <taxon>Pseudomonadati</taxon>
        <taxon>Bacteroidota</taxon>
        <taxon>Cytophagia</taxon>
        <taxon>Cytophagales</taxon>
        <taxon>Rhodocytophagaceae</taxon>
        <taxon>Xanthocytophaga</taxon>
    </lineage>
</organism>
<dbReference type="InterPro" id="IPR018313">
    <property type="entry name" value="SBP_3_CS"/>
</dbReference>
<dbReference type="Proteomes" id="UP001241110">
    <property type="component" value="Unassembled WGS sequence"/>
</dbReference>
<dbReference type="Pfam" id="PF00497">
    <property type="entry name" value="SBP_bac_3"/>
    <property type="match status" value="1"/>
</dbReference>
<comment type="similarity">
    <text evidence="2 4">Belongs to the bacterial solute-binding protein 3 family.</text>
</comment>
<comment type="subcellular location">
    <subcellularLocation>
        <location evidence="1">Cell envelope</location>
    </subcellularLocation>
</comment>
<reference evidence="6" key="1">
    <citation type="submission" date="2023-05" db="EMBL/GenBank/DDBJ databases">
        <authorList>
            <person name="Zhang X."/>
        </authorList>
    </citation>
    <scope>NUCLEOTIDE SEQUENCE</scope>
    <source>
        <strain evidence="6">YF14B1</strain>
    </source>
</reference>
<dbReference type="PANTHER" id="PTHR35936">
    <property type="entry name" value="MEMBRANE-BOUND LYTIC MUREIN TRANSGLYCOSYLASE F"/>
    <property type="match status" value="1"/>
</dbReference>
<evidence type="ECO:0000256" key="2">
    <source>
        <dbReference type="ARBA" id="ARBA00010333"/>
    </source>
</evidence>
<dbReference type="SUPFAM" id="SSF53850">
    <property type="entry name" value="Periplasmic binding protein-like II"/>
    <property type="match status" value="1"/>
</dbReference>
<evidence type="ECO:0000256" key="3">
    <source>
        <dbReference type="ARBA" id="ARBA00022729"/>
    </source>
</evidence>
<dbReference type="SMART" id="SM00062">
    <property type="entry name" value="PBPb"/>
    <property type="match status" value="1"/>
</dbReference>
<dbReference type="AlphaFoldDB" id="A0AAE3QLR4"/>
<evidence type="ECO:0000256" key="4">
    <source>
        <dbReference type="RuleBase" id="RU003744"/>
    </source>
</evidence>
<dbReference type="PROSITE" id="PS01039">
    <property type="entry name" value="SBP_BACTERIAL_3"/>
    <property type="match status" value="1"/>
</dbReference>
<evidence type="ECO:0000313" key="6">
    <source>
        <dbReference type="EMBL" id="MDJ1479795.1"/>
    </source>
</evidence>
<dbReference type="GO" id="GO:0030313">
    <property type="term" value="C:cell envelope"/>
    <property type="evidence" value="ECO:0007669"/>
    <property type="project" value="UniProtKB-SubCell"/>
</dbReference>
<dbReference type="RefSeq" id="WP_313976270.1">
    <property type="nucleotide sequence ID" value="NZ_JASJOS010000002.1"/>
</dbReference>
<evidence type="ECO:0000256" key="1">
    <source>
        <dbReference type="ARBA" id="ARBA00004196"/>
    </source>
</evidence>
<dbReference type="InterPro" id="IPR001638">
    <property type="entry name" value="Solute-binding_3/MltF_N"/>
</dbReference>